<dbReference type="Proteomes" id="UP000807306">
    <property type="component" value="Unassembled WGS sequence"/>
</dbReference>
<gene>
    <name evidence="1" type="ORF">CPB83DRAFT_849716</name>
</gene>
<accession>A0A9P6EMG5</accession>
<protein>
    <submittedName>
        <fullName evidence="1">Uncharacterized protein</fullName>
    </submittedName>
</protein>
<dbReference type="AlphaFoldDB" id="A0A9P6EMG5"/>
<reference evidence="1" key="1">
    <citation type="submission" date="2020-11" db="EMBL/GenBank/DDBJ databases">
        <authorList>
            <consortium name="DOE Joint Genome Institute"/>
            <person name="Ahrendt S."/>
            <person name="Riley R."/>
            <person name="Andreopoulos W."/>
            <person name="Labutti K."/>
            <person name="Pangilinan J."/>
            <person name="Ruiz-Duenas F.J."/>
            <person name="Barrasa J.M."/>
            <person name="Sanchez-Garcia M."/>
            <person name="Camarero S."/>
            <person name="Miyauchi S."/>
            <person name="Serrano A."/>
            <person name="Linde D."/>
            <person name="Babiker R."/>
            <person name="Drula E."/>
            <person name="Ayuso-Fernandez I."/>
            <person name="Pacheco R."/>
            <person name="Padilla G."/>
            <person name="Ferreira P."/>
            <person name="Barriuso J."/>
            <person name="Kellner H."/>
            <person name="Castanera R."/>
            <person name="Alfaro M."/>
            <person name="Ramirez L."/>
            <person name="Pisabarro A.G."/>
            <person name="Kuo A."/>
            <person name="Tritt A."/>
            <person name="Lipzen A."/>
            <person name="He G."/>
            <person name="Yan M."/>
            <person name="Ng V."/>
            <person name="Cullen D."/>
            <person name="Martin F."/>
            <person name="Rosso M.-N."/>
            <person name="Henrissat B."/>
            <person name="Hibbett D."/>
            <person name="Martinez A.T."/>
            <person name="Grigoriev I.V."/>
        </authorList>
    </citation>
    <scope>NUCLEOTIDE SEQUENCE</scope>
    <source>
        <strain evidence="1">CBS 506.95</strain>
    </source>
</reference>
<keyword evidence="2" id="KW-1185">Reference proteome</keyword>
<comment type="caution">
    <text evidence="1">The sequence shown here is derived from an EMBL/GenBank/DDBJ whole genome shotgun (WGS) entry which is preliminary data.</text>
</comment>
<evidence type="ECO:0000313" key="1">
    <source>
        <dbReference type="EMBL" id="KAF9531294.1"/>
    </source>
</evidence>
<evidence type="ECO:0000313" key="2">
    <source>
        <dbReference type="Proteomes" id="UP000807306"/>
    </source>
</evidence>
<sequence>MFISATKNLVHPCQRMFILSVPCLLDGSWKDSHSTIPQVTHPLRWHIDEVNRQNYSVWLLITRLVLSPDSFIRS</sequence>
<proteinExistence type="predicted"/>
<name>A0A9P6EMG5_9AGAR</name>
<dbReference type="EMBL" id="MU157836">
    <property type="protein sequence ID" value="KAF9531294.1"/>
    <property type="molecule type" value="Genomic_DNA"/>
</dbReference>
<organism evidence="1 2">
    <name type="scientific">Crepidotus variabilis</name>
    <dbReference type="NCBI Taxonomy" id="179855"/>
    <lineage>
        <taxon>Eukaryota</taxon>
        <taxon>Fungi</taxon>
        <taxon>Dikarya</taxon>
        <taxon>Basidiomycota</taxon>
        <taxon>Agaricomycotina</taxon>
        <taxon>Agaricomycetes</taxon>
        <taxon>Agaricomycetidae</taxon>
        <taxon>Agaricales</taxon>
        <taxon>Agaricineae</taxon>
        <taxon>Crepidotaceae</taxon>
        <taxon>Crepidotus</taxon>
    </lineage>
</organism>